<organism evidence="1 2">
    <name type="scientific">Lentzea atacamensis</name>
    <dbReference type="NCBI Taxonomy" id="531938"/>
    <lineage>
        <taxon>Bacteria</taxon>
        <taxon>Bacillati</taxon>
        <taxon>Actinomycetota</taxon>
        <taxon>Actinomycetes</taxon>
        <taxon>Pseudonocardiales</taxon>
        <taxon>Pseudonocardiaceae</taxon>
        <taxon>Lentzea</taxon>
    </lineage>
</organism>
<comment type="caution">
    <text evidence="1">The sequence shown here is derived from an EMBL/GenBank/DDBJ whole genome shotgun (WGS) entry which is preliminary data.</text>
</comment>
<dbReference type="Proteomes" id="UP000246005">
    <property type="component" value="Unassembled WGS sequence"/>
</dbReference>
<protein>
    <submittedName>
        <fullName evidence="1">Uncharacterized protein</fullName>
    </submittedName>
</protein>
<evidence type="ECO:0000313" key="2">
    <source>
        <dbReference type="Proteomes" id="UP000246005"/>
    </source>
</evidence>
<gene>
    <name evidence="1" type="ORF">C8D88_106266</name>
</gene>
<dbReference type="EMBL" id="QGHB01000006">
    <property type="protein sequence ID" value="PWK85638.1"/>
    <property type="molecule type" value="Genomic_DNA"/>
</dbReference>
<proteinExistence type="predicted"/>
<accession>A0A316I078</accession>
<dbReference type="AlphaFoldDB" id="A0A316I078"/>
<reference evidence="1 2" key="1">
    <citation type="submission" date="2018-05" db="EMBL/GenBank/DDBJ databases">
        <title>Genomic Encyclopedia of Type Strains, Phase IV (KMG-IV): sequencing the most valuable type-strain genomes for metagenomic binning, comparative biology and taxonomic classification.</title>
        <authorList>
            <person name="Goeker M."/>
        </authorList>
    </citation>
    <scope>NUCLEOTIDE SEQUENCE [LARGE SCALE GENOMIC DNA]</scope>
    <source>
        <strain evidence="1 2">DSM 45480</strain>
    </source>
</reference>
<name>A0A316I078_9PSEU</name>
<evidence type="ECO:0000313" key="1">
    <source>
        <dbReference type="EMBL" id="PWK85638.1"/>
    </source>
</evidence>
<sequence length="46" mass="5057">MYVPPASCTMMSPVIVGAMPRTEVWAWVIEQGWEDEHAVPEPAGEA</sequence>